<dbReference type="RefSeq" id="WP_204476698.1">
    <property type="nucleotide sequence ID" value="NZ_JACJJW010000041.1"/>
</dbReference>
<accession>A0ABS2EY25</accession>
<reference evidence="3 4" key="1">
    <citation type="journal article" date="2021" name="Sci. Rep.">
        <title>The distribution of antibiotic resistance genes in chicken gut microbiota commensals.</title>
        <authorList>
            <person name="Juricova H."/>
            <person name="Matiasovicova J."/>
            <person name="Kubasova T."/>
            <person name="Cejkova D."/>
            <person name="Rychlik I."/>
        </authorList>
    </citation>
    <scope>NUCLEOTIDE SEQUENCE [LARGE SCALE GENOMIC DNA]</scope>
    <source>
        <strain evidence="3 4">An801</strain>
    </source>
</reference>
<keyword evidence="1" id="KW-0175">Coiled coil</keyword>
<evidence type="ECO:0008006" key="5">
    <source>
        <dbReference type="Google" id="ProtNLM"/>
    </source>
</evidence>
<dbReference type="Proteomes" id="UP000703295">
    <property type="component" value="Unassembled WGS sequence"/>
</dbReference>
<feature type="chain" id="PRO_5046896849" description="Lipoprotein" evidence="2">
    <location>
        <begin position="24"/>
        <end position="594"/>
    </location>
</feature>
<feature type="coiled-coil region" evidence="1">
    <location>
        <begin position="51"/>
        <end position="89"/>
    </location>
</feature>
<gene>
    <name evidence="3" type="ORF">H6A31_12495</name>
</gene>
<evidence type="ECO:0000256" key="2">
    <source>
        <dbReference type="SAM" id="SignalP"/>
    </source>
</evidence>
<dbReference type="PROSITE" id="PS51257">
    <property type="entry name" value="PROKAR_LIPOPROTEIN"/>
    <property type="match status" value="1"/>
</dbReference>
<evidence type="ECO:0000313" key="4">
    <source>
        <dbReference type="Proteomes" id="UP000703295"/>
    </source>
</evidence>
<evidence type="ECO:0000256" key="1">
    <source>
        <dbReference type="SAM" id="Coils"/>
    </source>
</evidence>
<name>A0ABS2EY25_9BACE</name>
<feature type="coiled-coil region" evidence="1">
    <location>
        <begin position="540"/>
        <end position="574"/>
    </location>
</feature>
<evidence type="ECO:0000313" key="3">
    <source>
        <dbReference type="EMBL" id="MBM6759486.1"/>
    </source>
</evidence>
<proteinExistence type="predicted"/>
<keyword evidence="4" id="KW-1185">Reference proteome</keyword>
<keyword evidence="2" id="KW-0732">Signal</keyword>
<protein>
    <recommendedName>
        <fullName evidence="5">Lipoprotein</fullName>
    </recommendedName>
</protein>
<comment type="caution">
    <text evidence="3">The sequence shown here is derived from an EMBL/GenBank/DDBJ whole genome shotgun (WGS) entry which is preliminary data.</text>
</comment>
<dbReference type="EMBL" id="JACJJW010000041">
    <property type="protein sequence ID" value="MBM6759486.1"/>
    <property type="molecule type" value="Genomic_DNA"/>
</dbReference>
<organism evidence="3 4">
    <name type="scientific">Bacteroides mediterraneensis</name>
    <dbReference type="NCBI Taxonomy" id="1841856"/>
    <lineage>
        <taxon>Bacteria</taxon>
        <taxon>Pseudomonadati</taxon>
        <taxon>Bacteroidota</taxon>
        <taxon>Bacteroidia</taxon>
        <taxon>Bacteroidales</taxon>
        <taxon>Bacteroidaceae</taxon>
        <taxon>Bacteroides</taxon>
    </lineage>
</organism>
<feature type="signal peptide" evidence="2">
    <location>
        <begin position="1"/>
        <end position="23"/>
    </location>
</feature>
<sequence>MKKKFIAVSMVLGALALSSTTLTSCVDDNESASVTAIRDAKAQQLTALANYQQAQADAKKIISEANAAIKNAEAKAKEIANELQNIALEKAKATLATDLETAQAQAEAALLSQKEALERAKASLIKASNAADEATKDKINELLNKADELMYGSWGYVYVWNPTTQQNEEQWVQHGYNSIYGEGGLNEQLISKKAERVKADYELVDIQLQIAEKVRQEEKSLAVNEALLAEYKKYDNTDKDAAEKAANEASQKLPALKQLWDEAQALYNQEYNEKIRPALENIYSTELYNYINGNINGSRVRNYLTMVPPENETITVNFDDGTSQRLWLWYNVEEDAYEVNQEALSSDITNADRAVKVAEQNLTNAEKAQTDGLKDAAITNDGVTTYKELKDAVTEAQKAFDKEPTDANKSTLEQAESRVQYYENSLQSGVDRAQKALDSAKEEQTILAEINTLLTGEAFKNYTTVYNAYVAAVEASTDKFIAMTKAEHNYTVQNNLVDGLKNIANSYTDWLTTINVVEKDINTNKKNIATMTADDGVTTEATKQQYMEILDQEIANLEKEIEIKQAQYDSYIEQIQSLIAGDTVTEEPEETPAE</sequence>